<reference evidence="1" key="1">
    <citation type="submission" date="2023-04" db="EMBL/GenBank/DDBJ databases">
        <authorList>
            <person name="Vijverberg K."/>
            <person name="Xiong W."/>
            <person name="Schranz E."/>
        </authorList>
    </citation>
    <scope>NUCLEOTIDE SEQUENCE</scope>
</reference>
<name>A0AA35V153_LACSI</name>
<sequence>MDQDFQIPIINEVVLPSKRAQASGSTFEASELVISNGKSKMTGTKFVDVVLLHNRVFALEQSSAEKDLIIGKQDIQISELEKESSVKDFQPLSTEGEKIYAFSSGDVNPTSQPTSERVVRHAIDANLDSFISFGPTSTQERREKQIRVEQLKGKMFVMKHSDQNAPGDHPEMFFRESGRKFTNKYGDCSIIKMWGYVADKKMWIVKRSSGQI</sequence>
<accession>A0AA35V153</accession>
<evidence type="ECO:0000313" key="2">
    <source>
        <dbReference type="Proteomes" id="UP001177003"/>
    </source>
</evidence>
<keyword evidence="2" id="KW-1185">Reference proteome</keyword>
<organism evidence="1 2">
    <name type="scientific">Lactuca saligna</name>
    <name type="common">Willowleaf lettuce</name>
    <dbReference type="NCBI Taxonomy" id="75948"/>
    <lineage>
        <taxon>Eukaryota</taxon>
        <taxon>Viridiplantae</taxon>
        <taxon>Streptophyta</taxon>
        <taxon>Embryophyta</taxon>
        <taxon>Tracheophyta</taxon>
        <taxon>Spermatophyta</taxon>
        <taxon>Magnoliopsida</taxon>
        <taxon>eudicotyledons</taxon>
        <taxon>Gunneridae</taxon>
        <taxon>Pentapetalae</taxon>
        <taxon>asterids</taxon>
        <taxon>campanulids</taxon>
        <taxon>Asterales</taxon>
        <taxon>Asteraceae</taxon>
        <taxon>Cichorioideae</taxon>
        <taxon>Cichorieae</taxon>
        <taxon>Lactucinae</taxon>
        <taxon>Lactuca</taxon>
    </lineage>
</organism>
<dbReference type="AlphaFoldDB" id="A0AA35V153"/>
<evidence type="ECO:0000313" key="1">
    <source>
        <dbReference type="EMBL" id="CAI9259869.1"/>
    </source>
</evidence>
<proteinExistence type="predicted"/>
<dbReference type="Proteomes" id="UP001177003">
    <property type="component" value="Chromosome 0"/>
</dbReference>
<protein>
    <submittedName>
        <fullName evidence="1">Uncharacterized protein</fullName>
    </submittedName>
</protein>
<dbReference type="EMBL" id="OX465086">
    <property type="protein sequence ID" value="CAI9259869.1"/>
    <property type="molecule type" value="Genomic_DNA"/>
</dbReference>
<gene>
    <name evidence="1" type="ORF">LSALG_LOCUS734</name>
</gene>